<dbReference type="PANTHER" id="PTHR12550">
    <property type="entry name" value="HEPATOMA-DERIVED GROWTH FACTOR-RELATED"/>
    <property type="match status" value="1"/>
</dbReference>
<evidence type="ECO:0000313" key="9">
    <source>
        <dbReference type="Proteomes" id="UP000285301"/>
    </source>
</evidence>
<dbReference type="OrthoDB" id="62853at2759"/>
<dbReference type="Gene3D" id="2.30.30.140">
    <property type="match status" value="1"/>
</dbReference>
<comment type="caution">
    <text evidence="8">The sequence shown here is derived from an EMBL/GenBank/DDBJ whole genome shotgun (WGS) entry which is preliminary data.</text>
</comment>
<evidence type="ECO:0000259" key="7">
    <source>
        <dbReference type="PROSITE" id="PS50812"/>
    </source>
</evidence>
<feature type="compositionally biased region" description="Polar residues" evidence="6">
    <location>
        <begin position="282"/>
        <end position="296"/>
    </location>
</feature>
<feature type="compositionally biased region" description="Basic and acidic residues" evidence="6">
    <location>
        <begin position="265"/>
        <end position="281"/>
    </location>
</feature>
<sequence>MNGNTTNATATTTTVTSNEKNSAHQSQYKPQVGDLVFAKVKGYPPWPARIEELPPPGMKLAAGKYPVFFFGTYETAIVGAKDVFPYHEFKQKMGQPKKMKYFKEGIWEIENSPDMRAPGPPNSGETPRKSVTSISPSAENTESESNTQVVDTSTIKTNDNNGEAVCKEMINTPEANTCDDDDQLVIDESVNTTSVVSKKKTERSSTRKRKKKSVEETANVTNFTNTPERSRSGRMIKRKKFSSEEEDFEFDAKQFVDNKVEQRVDAVTENERTPRDEKSIDRNFNLNKQSTITSSKDVSDENNKDLSVAKAEKLKQKIAEKEKEKEVRKLAKLEQKRKERLEKLKSQPVTADLLRDIETEIIESLNVEKTDIGRCLYAMSKLDILAITQSDLFNYKNIVQTLKKCRKYKSDEKVRQKSDYLYFKFKSLFLGGVDEALQQQDSNSNEETNFCKRSPSSSNNSKRINDHNQESVDTFKDKNSNSEIESSKVASISELINEVRSTTNTSTTNI</sequence>
<feature type="coiled-coil region" evidence="5">
    <location>
        <begin position="304"/>
        <end position="347"/>
    </location>
</feature>
<feature type="domain" description="PWWP" evidence="7">
    <location>
        <begin position="32"/>
        <end position="89"/>
    </location>
</feature>
<feature type="compositionally biased region" description="Polar residues" evidence="6">
    <location>
        <begin position="17"/>
        <end position="27"/>
    </location>
</feature>
<feature type="compositionally biased region" description="Basic residues" evidence="6">
    <location>
        <begin position="197"/>
        <end position="212"/>
    </location>
</feature>
<dbReference type="AlphaFoldDB" id="A0A3S3P9E3"/>
<dbReference type="GO" id="GO:0005634">
    <property type="term" value="C:nucleus"/>
    <property type="evidence" value="ECO:0007669"/>
    <property type="project" value="UniProtKB-SubCell"/>
</dbReference>
<dbReference type="CDD" id="cd05834">
    <property type="entry name" value="PWWP_HRP"/>
    <property type="match status" value="1"/>
</dbReference>
<keyword evidence="3 5" id="KW-0175">Coiled coil</keyword>
<evidence type="ECO:0000256" key="3">
    <source>
        <dbReference type="ARBA" id="ARBA00023054"/>
    </source>
</evidence>
<dbReference type="InterPro" id="IPR035441">
    <property type="entry name" value="TFIIS/LEDGF_dom_sf"/>
</dbReference>
<feature type="region of interest" description="Disordered" evidence="6">
    <location>
        <begin position="265"/>
        <end position="304"/>
    </location>
</feature>
<dbReference type="SUPFAM" id="SSF63748">
    <property type="entry name" value="Tudor/PWWP/MBT"/>
    <property type="match status" value="1"/>
</dbReference>
<comment type="subcellular location">
    <subcellularLocation>
        <location evidence="1">Nucleus</location>
    </subcellularLocation>
</comment>
<dbReference type="Pfam" id="PF00855">
    <property type="entry name" value="PWWP"/>
    <property type="match status" value="1"/>
</dbReference>
<dbReference type="SUPFAM" id="SSF140576">
    <property type="entry name" value="HIV integrase-binding domain"/>
    <property type="match status" value="1"/>
</dbReference>
<feature type="compositionally biased region" description="Polar residues" evidence="6">
    <location>
        <begin position="218"/>
        <end position="227"/>
    </location>
</feature>
<gene>
    <name evidence="8" type="ORF">B4U79_12824</name>
</gene>
<comment type="similarity">
    <text evidence="2">Belongs to the HDGF family.</text>
</comment>
<organism evidence="8 9">
    <name type="scientific">Dinothrombium tinctorium</name>
    <dbReference type="NCBI Taxonomy" id="1965070"/>
    <lineage>
        <taxon>Eukaryota</taxon>
        <taxon>Metazoa</taxon>
        <taxon>Ecdysozoa</taxon>
        <taxon>Arthropoda</taxon>
        <taxon>Chelicerata</taxon>
        <taxon>Arachnida</taxon>
        <taxon>Acari</taxon>
        <taxon>Acariformes</taxon>
        <taxon>Trombidiformes</taxon>
        <taxon>Prostigmata</taxon>
        <taxon>Anystina</taxon>
        <taxon>Parasitengona</taxon>
        <taxon>Trombidioidea</taxon>
        <taxon>Trombidiidae</taxon>
        <taxon>Dinothrombium</taxon>
    </lineage>
</organism>
<feature type="region of interest" description="Disordered" evidence="6">
    <location>
        <begin position="441"/>
        <end position="480"/>
    </location>
</feature>
<dbReference type="InterPro" id="IPR036218">
    <property type="entry name" value="HIVI-bd_sf"/>
</dbReference>
<dbReference type="InterPro" id="IPR000313">
    <property type="entry name" value="PWWP_dom"/>
</dbReference>
<accession>A0A3S3P9E3</accession>
<protein>
    <submittedName>
        <fullName evidence="8">PC4 and SFRS1-interacting protein-like isoform X2</fullName>
    </submittedName>
</protein>
<keyword evidence="4" id="KW-0539">Nucleus</keyword>
<feature type="compositionally biased region" description="Low complexity" evidence="6">
    <location>
        <begin position="1"/>
        <end position="16"/>
    </location>
</feature>
<dbReference type="STRING" id="1965070.A0A3S3P9E3"/>
<proteinExistence type="inferred from homology"/>
<dbReference type="SMART" id="SM00293">
    <property type="entry name" value="PWWP"/>
    <property type="match status" value="1"/>
</dbReference>
<feature type="region of interest" description="Disordered" evidence="6">
    <location>
        <begin position="111"/>
        <end position="156"/>
    </location>
</feature>
<feature type="compositionally biased region" description="Polar residues" evidence="6">
    <location>
        <begin position="123"/>
        <end position="156"/>
    </location>
</feature>
<feature type="compositionally biased region" description="Low complexity" evidence="6">
    <location>
        <begin position="452"/>
        <end position="462"/>
    </location>
</feature>
<name>A0A3S3P9E3_9ACAR</name>
<feature type="compositionally biased region" description="Basic and acidic residues" evidence="6">
    <location>
        <begin position="463"/>
        <end position="480"/>
    </location>
</feature>
<dbReference type="Proteomes" id="UP000285301">
    <property type="component" value="Unassembled WGS sequence"/>
</dbReference>
<dbReference type="PANTHER" id="PTHR12550:SF70">
    <property type="entry name" value="JIL-1 ANCHORING AND STABILIZING PROTEIN, ISOFORM A"/>
    <property type="match status" value="1"/>
</dbReference>
<evidence type="ECO:0000256" key="4">
    <source>
        <dbReference type="ARBA" id="ARBA00023242"/>
    </source>
</evidence>
<feature type="region of interest" description="Disordered" evidence="6">
    <location>
        <begin position="196"/>
        <end position="243"/>
    </location>
</feature>
<dbReference type="InterPro" id="IPR021567">
    <property type="entry name" value="LEDGF_IBD"/>
</dbReference>
<reference evidence="8 9" key="1">
    <citation type="journal article" date="2018" name="Gigascience">
        <title>Genomes of trombidid mites reveal novel predicted allergens and laterally-transferred genes associated with secondary metabolism.</title>
        <authorList>
            <person name="Dong X."/>
            <person name="Chaisiri K."/>
            <person name="Xia D."/>
            <person name="Armstrong S.D."/>
            <person name="Fang Y."/>
            <person name="Donnelly M.J."/>
            <person name="Kadowaki T."/>
            <person name="McGarry J.W."/>
            <person name="Darby A.C."/>
            <person name="Makepeace B.L."/>
        </authorList>
    </citation>
    <scope>NUCLEOTIDE SEQUENCE [LARGE SCALE GENOMIC DNA]</scope>
    <source>
        <strain evidence="8">UoL-WK</strain>
    </source>
</reference>
<feature type="region of interest" description="Disordered" evidence="6">
    <location>
        <begin position="1"/>
        <end position="27"/>
    </location>
</feature>
<dbReference type="EMBL" id="NCKU01000553">
    <property type="protein sequence ID" value="RWS15074.1"/>
    <property type="molecule type" value="Genomic_DNA"/>
</dbReference>
<dbReference type="Pfam" id="PF11467">
    <property type="entry name" value="LEDGF"/>
    <property type="match status" value="1"/>
</dbReference>
<evidence type="ECO:0000256" key="2">
    <source>
        <dbReference type="ARBA" id="ARBA00005309"/>
    </source>
</evidence>
<dbReference type="Gene3D" id="1.20.930.10">
    <property type="entry name" value="Conserved domain common to transcription factors TFIIS, elongin A, CRSP70"/>
    <property type="match status" value="1"/>
</dbReference>
<evidence type="ECO:0000256" key="5">
    <source>
        <dbReference type="SAM" id="Coils"/>
    </source>
</evidence>
<keyword evidence="9" id="KW-1185">Reference proteome</keyword>
<dbReference type="PROSITE" id="PS50812">
    <property type="entry name" value="PWWP"/>
    <property type="match status" value="1"/>
</dbReference>
<evidence type="ECO:0000313" key="8">
    <source>
        <dbReference type="EMBL" id="RWS15074.1"/>
    </source>
</evidence>
<evidence type="ECO:0000256" key="6">
    <source>
        <dbReference type="SAM" id="MobiDB-lite"/>
    </source>
</evidence>
<evidence type="ECO:0000256" key="1">
    <source>
        <dbReference type="ARBA" id="ARBA00004123"/>
    </source>
</evidence>